<dbReference type="GO" id="GO:0005524">
    <property type="term" value="F:ATP binding"/>
    <property type="evidence" value="ECO:0007669"/>
    <property type="project" value="InterPro"/>
</dbReference>
<feature type="region of interest" description="Disordered" evidence="1">
    <location>
        <begin position="950"/>
        <end position="1001"/>
    </location>
</feature>
<feature type="region of interest" description="Disordered" evidence="1">
    <location>
        <begin position="72"/>
        <end position="121"/>
    </location>
</feature>
<dbReference type="Pfam" id="PF22942">
    <property type="entry name" value="DUF7025"/>
    <property type="match status" value="1"/>
</dbReference>
<dbReference type="SUPFAM" id="SSF52540">
    <property type="entry name" value="P-loop containing nucleoside triphosphate hydrolases"/>
    <property type="match status" value="1"/>
</dbReference>
<dbReference type="CDD" id="cd19481">
    <property type="entry name" value="RecA-like_protease"/>
    <property type="match status" value="1"/>
</dbReference>
<comment type="caution">
    <text evidence="3">The sequence shown here is derived from an EMBL/GenBank/DDBJ whole genome shotgun (WGS) entry which is preliminary data.</text>
</comment>
<gene>
    <name evidence="3" type="ORF">AJ78_01256</name>
</gene>
<feature type="compositionally biased region" description="Acidic residues" evidence="1">
    <location>
        <begin position="990"/>
        <end position="1001"/>
    </location>
</feature>
<dbReference type="Pfam" id="PF23232">
    <property type="entry name" value="AAA_lid_13"/>
    <property type="match status" value="1"/>
</dbReference>
<evidence type="ECO:0000313" key="3">
    <source>
        <dbReference type="EMBL" id="OJD18719.1"/>
    </source>
</evidence>
<feature type="region of interest" description="Disordered" evidence="1">
    <location>
        <begin position="1"/>
        <end position="39"/>
    </location>
</feature>
<evidence type="ECO:0000313" key="4">
    <source>
        <dbReference type="Proteomes" id="UP000182235"/>
    </source>
</evidence>
<feature type="region of interest" description="Disordered" evidence="1">
    <location>
        <begin position="1016"/>
        <end position="1037"/>
    </location>
</feature>
<dbReference type="InterPro" id="IPR003959">
    <property type="entry name" value="ATPase_AAA_core"/>
</dbReference>
<dbReference type="Proteomes" id="UP000182235">
    <property type="component" value="Unassembled WGS sequence"/>
</dbReference>
<dbReference type="VEuPathDB" id="FungiDB:AJ78_01256"/>
<feature type="region of interest" description="Disordered" evidence="1">
    <location>
        <begin position="157"/>
        <end position="185"/>
    </location>
</feature>
<dbReference type="SMART" id="SM00382">
    <property type="entry name" value="AAA"/>
    <property type="match status" value="1"/>
</dbReference>
<dbReference type="STRING" id="1447872.A0A1J9QRA8"/>
<evidence type="ECO:0000259" key="2">
    <source>
        <dbReference type="SMART" id="SM00382"/>
    </source>
</evidence>
<accession>A0A1J9QRA8</accession>
<reference evidence="3 4" key="1">
    <citation type="submission" date="2015-07" db="EMBL/GenBank/DDBJ databases">
        <title>Emmonsia species relationships and genome sequence.</title>
        <authorList>
            <consortium name="The Broad Institute Genomics Platform"/>
            <person name="Cuomo C.A."/>
            <person name="Munoz J.F."/>
            <person name="Imamovic A."/>
            <person name="Priest M.E."/>
            <person name="Young S."/>
            <person name="Clay O.K."/>
            <person name="McEwen J.G."/>
        </authorList>
    </citation>
    <scope>NUCLEOTIDE SEQUENCE [LARGE SCALE GENOMIC DNA]</scope>
    <source>
        <strain evidence="3 4">UAMH 9510</strain>
    </source>
</reference>
<organism evidence="3 4">
    <name type="scientific">Emergomyces pasteurianus Ep9510</name>
    <dbReference type="NCBI Taxonomy" id="1447872"/>
    <lineage>
        <taxon>Eukaryota</taxon>
        <taxon>Fungi</taxon>
        <taxon>Dikarya</taxon>
        <taxon>Ascomycota</taxon>
        <taxon>Pezizomycotina</taxon>
        <taxon>Eurotiomycetes</taxon>
        <taxon>Eurotiomycetidae</taxon>
        <taxon>Onygenales</taxon>
        <taxon>Ajellomycetaceae</taxon>
        <taxon>Emergomyces</taxon>
    </lineage>
</organism>
<keyword evidence="4" id="KW-1185">Reference proteome</keyword>
<dbReference type="Gene3D" id="3.40.50.300">
    <property type="entry name" value="P-loop containing nucleotide triphosphate hydrolases"/>
    <property type="match status" value="1"/>
</dbReference>
<dbReference type="InterPro" id="IPR027417">
    <property type="entry name" value="P-loop_NTPase"/>
</dbReference>
<name>A0A1J9QRA8_9EURO</name>
<sequence>MSVAVNPDPHGPEVVGSDVDGERNGVFAPPTTESEKIKGELAAPYDDCARPAPADNDLKLLLRALVDGQRELLSRQKPASDDVSSNDKPAAASESKKPKDPKDPKDLRNSNDGEAVQEISIKRVSPGNWRKVKRERKVDIQENVLLVSSKANVRTQLRRQGRKISRMAEKKSSESGTEPTTDGHERLDIPFRLAINSTYLLDVLGQFVGESFSARQNVFVRPFKYLVAYESEIRQLLREAEIVYDQAVCKLGEITQENAETAVAVTDNGNGEVETKSGHKSTVHATQTDEVSDTRIATLRARRERDELRCLVEFMDTDMHDIYDTKHRISTGDITEIAFEHLWLLYKPGDLVLSSSSDESQNSRQAYRVLNISGGRAFFDSGFKAAYIGLLDQIGDSDSENEEKCRDAIKCSGMDTTCLIIDAFSIDYDGTKLGARSKRFAIPPYKGTKPISSLVPFPLLPGPESDQIQRSLIQRGRRFVELVPGTHKKYSGSTVQEGNQTAKGYNNWMIKETELHSEIVVDQAAGVEHFKQKVYRFGRSLKFGSGAIARSTPQDKRETFDPLPDQEDGDWITDVFDDSKFEEDRQNEFRRTTNLLSFRTLQQAPVPNDHLILLPSRVYGYGLIDHKWLPLDVNKVEDLPVTGEAVQRARFEDLVLPEGHRVLLQALIKNQVELPEHELEEDGSNKPLSMDAVPGKGKGLIILLHGAPGVGKTSTAECVAAQLKRPLLPITCGDIGTTAQTAEATLDSFCVLAHRWRCVLLLDEADVFLAKREKGDIIRNSLVSVFLRVLEYYSGVIILTTNRVGEFDEAFRSRIHMSLYYPKLDEVSTKEIWEKNLQHIKKNGPDIDIEEDKIRRFANKHWQENKYKPSRRWNGRQIKNAFQTALALANWDFREAKQGSKLDRPLVKAAHFIRIAQTSAHFDDYISNIHGIQEDDTYGILAEREEVRKDSYETAVAKQQGSRSRRNPPPARRGINRRNSGLPPGRSYDYEDDDESSEEDIERLRLKLELAKLKKQKGLTDKVGSGGISDEDEEDAW</sequence>
<dbReference type="Pfam" id="PF00004">
    <property type="entry name" value="AAA"/>
    <property type="match status" value="1"/>
</dbReference>
<dbReference type="AlphaFoldDB" id="A0A1J9QRA8"/>
<dbReference type="InterPro" id="IPR003593">
    <property type="entry name" value="AAA+_ATPase"/>
</dbReference>
<dbReference type="OrthoDB" id="10042665at2759"/>
<protein>
    <recommendedName>
        <fullName evidence="2">AAA+ ATPase domain-containing protein</fullName>
    </recommendedName>
</protein>
<proteinExistence type="predicted"/>
<evidence type="ECO:0000256" key="1">
    <source>
        <dbReference type="SAM" id="MobiDB-lite"/>
    </source>
</evidence>
<dbReference type="PANTHER" id="PTHR46411:SF3">
    <property type="entry name" value="AAA+ ATPASE DOMAIN-CONTAINING PROTEIN"/>
    <property type="match status" value="1"/>
</dbReference>
<feature type="compositionally biased region" description="Basic and acidic residues" evidence="1">
    <location>
        <begin position="94"/>
        <end position="111"/>
    </location>
</feature>
<dbReference type="PANTHER" id="PTHR46411">
    <property type="entry name" value="FAMILY ATPASE, PUTATIVE-RELATED"/>
    <property type="match status" value="1"/>
</dbReference>
<dbReference type="EMBL" id="LGRN01000027">
    <property type="protein sequence ID" value="OJD18719.1"/>
    <property type="molecule type" value="Genomic_DNA"/>
</dbReference>
<dbReference type="InterPro" id="IPR054289">
    <property type="entry name" value="DUF7025"/>
</dbReference>
<feature type="domain" description="AAA+ ATPase" evidence="2">
    <location>
        <begin position="698"/>
        <end position="825"/>
    </location>
</feature>
<dbReference type="InterPro" id="IPR056599">
    <property type="entry name" value="AAA_lid_fung"/>
</dbReference>
<dbReference type="GO" id="GO:0016887">
    <property type="term" value="F:ATP hydrolysis activity"/>
    <property type="evidence" value="ECO:0007669"/>
    <property type="project" value="InterPro"/>
</dbReference>